<dbReference type="GO" id="GO:0003677">
    <property type="term" value="F:DNA binding"/>
    <property type="evidence" value="ECO:0007669"/>
    <property type="project" value="UniProtKB-UniRule"/>
</dbReference>
<evidence type="ECO:0000256" key="2">
    <source>
        <dbReference type="ARBA" id="ARBA00022741"/>
    </source>
</evidence>
<evidence type="ECO:0000313" key="13">
    <source>
        <dbReference type="Proteomes" id="UP000560000"/>
    </source>
</evidence>
<dbReference type="GO" id="GO:0003678">
    <property type="term" value="F:DNA helicase activity"/>
    <property type="evidence" value="ECO:0007669"/>
    <property type="project" value="UniProtKB-UniRule"/>
</dbReference>
<dbReference type="Pfam" id="PF04257">
    <property type="entry name" value="Exonuc_V_gamma"/>
    <property type="match status" value="1"/>
</dbReference>
<dbReference type="Gene3D" id="1.10.10.160">
    <property type="match status" value="1"/>
</dbReference>
<dbReference type="EMBL" id="JACHET010000001">
    <property type="protein sequence ID" value="MBB6184003.1"/>
    <property type="molecule type" value="Genomic_DNA"/>
</dbReference>
<dbReference type="RefSeq" id="WP_052394685.1">
    <property type="nucleotide sequence ID" value="NZ_JACHET010000001.1"/>
</dbReference>
<keyword evidence="7 10" id="KW-0067">ATP-binding</keyword>
<evidence type="ECO:0000256" key="1">
    <source>
        <dbReference type="ARBA" id="ARBA00022722"/>
    </source>
</evidence>
<dbReference type="PANTHER" id="PTHR30591">
    <property type="entry name" value="RECBCD ENZYME SUBUNIT RECC"/>
    <property type="match status" value="1"/>
</dbReference>
<dbReference type="InterPro" id="IPR006697">
    <property type="entry name" value="RecC"/>
</dbReference>
<dbReference type="SUPFAM" id="SSF52980">
    <property type="entry name" value="Restriction endonuclease-like"/>
    <property type="match status" value="1"/>
</dbReference>
<proteinExistence type="inferred from homology"/>
<evidence type="ECO:0000256" key="9">
    <source>
        <dbReference type="ARBA" id="ARBA00023204"/>
    </source>
</evidence>
<comment type="similarity">
    <text evidence="10">Belongs to the RecC family.</text>
</comment>
<protein>
    <recommendedName>
        <fullName evidence="10">RecBCD enzyme subunit RecC</fullName>
    </recommendedName>
    <alternativeName>
        <fullName evidence="10">Exonuclease V subunit RecC</fullName>
        <shortName evidence="10">ExoV subunit RecC</shortName>
    </alternativeName>
    <alternativeName>
        <fullName evidence="10">Helicase/nuclease RecBCD subunit RecC</fullName>
    </alternativeName>
</protein>
<keyword evidence="2 10" id="KW-0547">Nucleotide-binding</keyword>
<feature type="domain" description="RecC C-terminal" evidence="11">
    <location>
        <begin position="795"/>
        <end position="1021"/>
    </location>
</feature>
<dbReference type="Pfam" id="PF17946">
    <property type="entry name" value="RecC_C"/>
    <property type="match status" value="1"/>
</dbReference>
<dbReference type="PIRSF" id="PIRSF000980">
    <property type="entry name" value="RecC"/>
    <property type="match status" value="1"/>
</dbReference>
<keyword evidence="9 10" id="KW-0234">DNA repair</keyword>
<evidence type="ECO:0000256" key="10">
    <source>
        <dbReference type="HAMAP-Rule" id="MF_01486"/>
    </source>
</evidence>
<organism evidence="12 13">
    <name type="scientific">Oleiagrimonas soli</name>
    <dbReference type="NCBI Taxonomy" id="1543381"/>
    <lineage>
        <taxon>Bacteria</taxon>
        <taxon>Pseudomonadati</taxon>
        <taxon>Pseudomonadota</taxon>
        <taxon>Gammaproteobacteria</taxon>
        <taxon>Lysobacterales</taxon>
        <taxon>Rhodanobacteraceae</taxon>
        <taxon>Oleiagrimonas</taxon>
    </lineage>
</organism>
<dbReference type="NCBIfam" id="TIGR01450">
    <property type="entry name" value="recC"/>
    <property type="match status" value="1"/>
</dbReference>
<reference evidence="12 13" key="1">
    <citation type="submission" date="2020-08" db="EMBL/GenBank/DDBJ databases">
        <title>Genomic Encyclopedia of Type Strains, Phase IV (KMG-IV): sequencing the most valuable type-strain genomes for metagenomic binning, comparative biology and taxonomic classification.</title>
        <authorList>
            <person name="Goeker M."/>
        </authorList>
    </citation>
    <scope>NUCLEOTIDE SEQUENCE [LARGE SCALE GENOMIC DNA]</scope>
    <source>
        <strain evidence="12 13">DSM 107085</strain>
    </source>
</reference>
<evidence type="ECO:0000256" key="4">
    <source>
        <dbReference type="ARBA" id="ARBA00022801"/>
    </source>
</evidence>
<keyword evidence="5 10" id="KW-0347">Helicase</keyword>
<dbReference type="HAMAP" id="MF_01486">
    <property type="entry name" value="RecC"/>
    <property type="match status" value="1"/>
</dbReference>
<accession>A0A841KEF3</accession>
<evidence type="ECO:0000256" key="5">
    <source>
        <dbReference type="ARBA" id="ARBA00022806"/>
    </source>
</evidence>
<evidence type="ECO:0000259" key="11">
    <source>
        <dbReference type="Pfam" id="PF17946"/>
    </source>
</evidence>
<dbReference type="GO" id="GO:0000724">
    <property type="term" value="P:double-strand break repair via homologous recombination"/>
    <property type="evidence" value="ECO:0007669"/>
    <property type="project" value="UniProtKB-UniRule"/>
</dbReference>
<dbReference type="AlphaFoldDB" id="A0A841KEF3"/>
<dbReference type="InterPro" id="IPR041500">
    <property type="entry name" value="RecC_C"/>
</dbReference>
<dbReference type="GO" id="GO:0009338">
    <property type="term" value="C:exodeoxyribonuclease V complex"/>
    <property type="evidence" value="ECO:0007669"/>
    <property type="project" value="InterPro"/>
</dbReference>
<keyword evidence="8 10" id="KW-0238">DNA-binding</keyword>
<dbReference type="Proteomes" id="UP000560000">
    <property type="component" value="Unassembled WGS sequence"/>
</dbReference>
<keyword evidence="1 10" id="KW-0540">Nuclease</keyword>
<dbReference type="SUPFAM" id="SSF52540">
    <property type="entry name" value="P-loop containing nucleoside triphosphate hydrolases"/>
    <property type="match status" value="2"/>
</dbReference>
<name>A0A841KEF3_9GAMM</name>
<comment type="miscellaneous">
    <text evidence="10">In the RecBCD complex, RecB has a slow 3'-5' helicase, an exonuclease activity and loads RecA onto ssDNA, RecD has a fast 5'-3' helicase activity, while RecC stimulates the ATPase and processivity of the RecB helicase and contributes to recognition of the Chi site.</text>
</comment>
<evidence type="ECO:0000256" key="8">
    <source>
        <dbReference type="ARBA" id="ARBA00023125"/>
    </source>
</evidence>
<evidence type="ECO:0000256" key="7">
    <source>
        <dbReference type="ARBA" id="ARBA00022840"/>
    </source>
</evidence>
<evidence type="ECO:0000313" key="12">
    <source>
        <dbReference type="EMBL" id="MBB6184003.1"/>
    </source>
</evidence>
<dbReference type="Gene3D" id="3.40.50.10930">
    <property type="match status" value="1"/>
</dbReference>
<comment type="function">
    <text evidence="10">A helicase/nuclease that prepares dsDNA breaks (DSB) for recombinational DNA repair. Binds to DSBs and unwinds DNA via a highly rapid and processive ATP-dependent bidirectional helicase activity. Unwinds dsDNA until it encounters a Chi (crossover hotspot instigator) sequence from the 3' direction. Cuts ssDNA a few nucleotides 3' to the Chi site. The properties and activities of the enzyme are changed at Chi. The Chi-altered holoenzyme produces a long 3'-ssDNA overhang and facilitates RecA-binding to the ssDNA for homologous DNA recombination and repair. Holoenzyme degrades any linearized DNA that is unable to undergo homologous recombination. In the holoenzyme this subunit recognizes the wild-type Chi sequence, and when added to isolated RecB increases its ATP-dependent helicase processivity.</text>
</comment>
<gene>
    <name evidence="10" type="primary">recC</name>
    <name evidence="12" type="ORF">HNQ86_001348</name>
</gene>
<dbReference type="GO" id="GO:0005524">
    <property type="term" value="F:ATP binding"/>
    <property type="evidence" value="ECO:0007669"/>
    <property type="project" value="UniProtKB-UniRule"/>
</dbReference>
<evidence type="ECO:0000256" key="6">
    <source>
        <dbReference type="ARBA" id="ARBA00022839"/>
    </source>
</evidence>
<dbReference type="InterPro" id="IPR011335">
    <property type="entry name" value="Restrct_endonuc-II-like"/>
</dbReference>
<keyword evidence="4 10" id="KW-0378">Hydrolase</keyword>
<comment type="caution">
    <text evidence="12">The sequence shown here is derived from an EMBL/GenBank/DDBJ whole genome shotgun (WGS) entry which is preliminary data.</text>
</comment>
<dbReference type="InterPro" id="IPR027417">
    <property type="entry name" value="P-loop_NTPase"/>
</dbReference>
<sequence length="1094" mass="122181">MFHLHYDTRLDDLADTLADLLARRDPAQLLQPQTVLVPQRGLQRWLVQRLAQRHGIAANLEFIEPAKLVWRLLRAEDANLPSVSTFDREVLRWRILGWLRDPAAPTAVRGLLGESDDDLRGFELSGHLAQLYERYQGYRRDLLEAWARGEERDDPQAELWRCLTRDDATSRSHLLGDFLTRHARADAPAPAGLPARLFAFGIINVSPDVLRVLGVLGRHCELHFFMPTPCREYWGDLPDRRACASRLEAGESLFAEPDNRLLVSLGGVGRDFVAQLFSYEHVQPDVETLADDDDLPRDTLLQRVQADVIVLQAPDPAARRDAPDPADRSLQVHVCHSPLREVQVLHDQLLDRLQRDPDLQPRDIAVMVPDLARYAPCVEAVFGALSPDDPRRIPWTVADRSMADTHALIGLFQRLLELPASRLTAVEVLDVLAVPAVLRGFGLDEDVLETLAAWTQDAGIRWGEDADDRAAHGVPAFEEYSWRFGRRRLLLGYMSGDAAHDALLHGVAPLTDIEGGDSAALGALFAVQRLLRDLREAQRRPQTASDWQALLNGALDRLVPSPEGRDEERALEAVRGALRALAEHSAAAGYARALDWRTVRAFVQEQWRDNTPQQRFLAGGVSVCGLVPLRNVPFKLICVLGMDAEAFPRRDPADAMNRMLAGRRLPGDRSVREDDRYLFLQTLMAAQRQLYLSYTGVDLRKGTPIEPSVVLSELLDHVCEGYFVDAGAACQALVTRHPMQTFSTRLFMADDAAARDPNVFTYRSEWLDAAQPGPRDAATSVFADVPWLVDEDEPTVELAELQRFFRNPAEAFLRGRAGIVLADDLASVDEREPLTLEPLQRHRLDRVLADDMSVMAPEQRLNALRARALLPPLSWGEAAYRETMQTLGPGLRDWQAWRQAHPPQPGLRFRLDLGESGVLAGVLGGLHDGGYGVWIGSAHSPSGWMQWWLGALVARALEAAPDALAWGRDSDRFDWRLPWRPRLPDAAQARALLAECLAIYREGRREALPIPLRTAFAWAGKHVEDDALEPARQAAQRAWLGGYQGYAESTDAWFALALRGQALFDEGPLQQRFESLVARVHMPLCRALKDGGAP</sequence>
<keyword evidence="3 10" id="KW-0227">DNA damage</keyword>
<evidence type="ECO:0000256" key="3">
    <source>
        <dbReference type="ARBA" id="ARBA00022763"/>
    </source>
</evidence>
<dbReference type="PANTHER" id="PTHR30591:SF1">
    <property type="entry name" value="RECBCD ENZYME SUBUNIT RECC"/>
    <property type="match status" value="1"/>
</dbReference>
<dbReference type="OrthoDB" id="9762834at2"/>
<dbReference type="Gene3D" id="3.40.50.300">
    <property type="entry name" value="P-loop containing nucleotide triphosphate hydrolases"/>
    <property type="match status" value="2"/>
</dbReference>
<dbReference type="GO" id="GO:0008854">
    <property type="term" value="F:exodeoxyribonuclease V activity"/>
    <property type="evidence" value="ECO:0007669"/>
    <property type="project" value="InterPro"/>
</dbReference>
<keyword evidence="6 10" id="KW-0269">Exonuclease</keyword>
<comment type="subunit">
    <text evidence="10">Heterotrimer of RecB, RecC and RecD. All subunits contribute to DNA-binding.</text>
</comment>
<dbReference type="InterPro" id="IPR013986">
    <property type="entry name" value="DExx_box_DNA_helicase_dom_sf"/>
</dbReference>